<protein>
    <submittedName>
        <fullName evidence="2">Uncharacterized protein</fullName>
    </submittedName>
</protein>
<dbReference type="Proteomes" id="UP000002586">
    <property type="component" value="Chromosome"/>
</dbReference>
<evidence type="ECO:0000256" key="1">
    <source>
        <dbReference type="SAM" id="MobiDB-lite"/>
    </source>
</evidence>
<dbReference type="EMBL" id="CP000471">
    <property type="protein sequence ID" value="ABK44744.1"/>
    <property type="molecule type" value="Genomic_DNA"/>
</dbReference>
<reference evidence="2 3" key="2">
    <citation type="journal article" date="2012" name="Int. J. Syst. Evol. Microbiol.">
        <title>Magnetococcus marinus gen. nov., sp. nov., a marine, magnetotactic bacterium that represents a novel lineage (Magnetococcaceae fam. nov.; Magnetococcales ord. nov.) at the base of the Alphaproteobacteria.</title>
        <authorList>
            <person name="Bazylinski D.A."/>
            <person name="Williams T.J."/>
            <person name="Lefevre C.T."/>
            <person name="Berg R.J."/>
            <person name="Zhang C.L."/>
            <person name="Bowser S.S."/>
            <person name="Dean A.J."/>
            <person name="Beveridge T.J."/>
        </authorList>
    </citation>
    <scope>NUCLEOTIDE SEQUENCE [LARGE SCALE GENOMIC DNA]</scope>
    <source>
        <strain evidence="3">ATCC BAA-1437 / JCM 17883 / MC-1</strain>
    </source>
</reference>
<dbReference type="HOGENOM" id="CLU_808454_0_0_5"/>
<dbReference type="STRING" id="156889.Mmc1_2243"/>
<keyword evidence="3" id="KW-1185">Reference proteome</keyword>
<gene>
    <name evidence="2" type="ordered locus">Mmc1_2243</name>
</gene>
<proteinExistence type="predicted"/>
<organism evidence="2 3">
    <name type="scientific">Magnetococcus marinus (strain ATCC BAA-1437 / JCM 17883 / MC-1)</name>
    <dbReference type="NCBI Taxonomy" id="156889"/>
    <lineage>
        <taxon>Bacteria</taxon>
        <taxon>Pseudomonadati</taxon>
        <taxon>Pseudomonadota</taxon>
        <taxon>Magnetococcia</taxon>
        <taxon>Magnetococcales</taxon>
        <taxon>Magnetococcaceae</taxon>
        <taxon>Magnetococcus</taxon>
    </lineage>
</organism>
<reference evidence="3" key="1">
    <citation type="journal article" date="2009" name="Appl. Environ. Microbiol.">
        <title>Complete genome sequence of the chemolithoautotrophic marine magnetotactic coccus strain MC-1.</title>
        <authorList>
            <person name="Schubbe S."/>
            <person name="Williams T.J."/>
            <person name="Xie G."/>
            <person name="Kiss H.E."/>
            <person name="Brettin T.S."/>
            <person name="Martinez D."/>
            <person name="Ross C.A."/>
            <person name="Schuler D."/>
            <person name="Cox B.L."/>
            <person name="Nealson K.H."/>
            <person name="Bazylinski D.A."/>
        </authorList>
    </citation>
    <scope>NUCLEOTIDE SEQUENCE [LARGE SCALE GENOMIC DNA]</scope>
    <source>
        <strain evidence="3">ATCC BAA-1437 / JCM 17883 / MC-1</strain>
    </source>
</reference>
<dbReference type="RefSeq" id="WP_011713865.1">
    <property type="nucleotide sequence ID" value="NC_008576.1"/>
</dbReference>
<evidence type="ECO:0000313" key="3">
    <source>
        <dbReference type="Proteomes" id="UP000002586"/>
    </source>
</evidence>
<sequence>MQQDHHSEEKAQLEEALIRWVESEGHAWFQNVGVELARTYEEIVRERGIPVEIAEIITALEQCQEFTVKRVSAAISHSLRPAAFEPSPPPPLQQPNRVHDARAHGTQQERPPAAAQQETPVIRAAPAAAEELFPQVTRQNLAVRRSNRSQWSAPVEPNKIVREPRPDQPAAHTGMAHHSAPAPAPSTPQPGAMNAATDAQTASMGMEEVAMAEMLKGVAARLHPIASFKEGQVLLHNLQVLIHSMSQPGCLHNPQLRQQFLEMAHALDHAGKRGLLEQTGLADVGSAFEHMANFFKVSPQEPAAREEQDGRAPVVGQQTSTAVAADVHPFAQNLQTHFMRLKR</sequence>
<feature type="region of interest" description="Disordered" evidence="1">
    <location>
        <begin position="141"/>
        <end position="199"/>
    </location>
</feature>
<feature type="region of interest" description="Disordered" evidence="1">
    <location>
        <begin position="81"/>
        <end position="118"/>
    </location>
</feature>
<dbReference type="AlphaFoldDB" id="A0L9V1"/>
<feature type="compositionally biased region" description="Low complexity" evidence="1">
    <location>
        <begin position="106"/>
        <end position="118"/>
    </location>
</feature>
<name>A0L9V1_MAGMM</name>
<dbReference type="KEGG" id="mgm:Mmc1_2243"/>
<evidence type="ECO:0000313" key="2">
    <source>
        <dbReference type="EMBL" id="ABK44744.1"/>
    </source>
</evidence>
<accession>A0L9V1</accession>